<sequence length="164" mass="17982">MAYFVEEGHLWNKCMEAFHAIHPLLSAEEGRRHLSSEPMDAFALSALYMIKDVEDSRSTRVEAVKRAEDRALKDETRLSQMDAEIAWRVEEFKDSEEGDLFMAKESAVAVACFVANLLGDFPQLAGFSVGSPIENVGAPGEQVMAPGEGVEATGKMEKSRGRGG</sequence>
<gene>
    <name evidence="2" type="ORF">LIER_26938</name>
</gene>
<name>A0AAV3RDK0_LITER</name>
<dbReference type="EMBL" id="BAABME010008529">
    <property type="protein sequence ID" value="GAA0173286.1"/>
    <property type="molecule type" value="Genomic_DNA"/>
</dbReference>
<reference evidence="2 3" key="1">
    <citation type="submission" date="2024-01" db="EMBL/GenBank/DDBJ databases">
        <title>The complete chloroplast genome sequence of Lithospermum erythrorhizon: insights into the phylogenetic relationship among Boraginaceae species and the maternal lineages of purple gromwells.</title>
        <authorList>
            <person name="Okada T."/>
            <person name="Watanabe K."/>
        </authorList>
    </citation>
    <scope>NUCLEOTIDE SEQUENCE [LARGE SCALE GENOMIC DNA]</scope>
</reference>
<evidence type="ECO:0000313" key="3">
    <source>
        <dbReference type="Proteomes" id="UP001454036"/>
    </source>
</evidence>
<evidence type="ECO:0000313" key="2">
    <source>
        <dbReference type="EMBL" id="GAA0173286.1"/>
    </source>
</evidence>
<protein>
    <submittedName>
        <fullName evidence="2">Uncharacterized protein</fullName>
    </submittedName>
</protein>
<keyword evidence="3" id="KW-1185">Reference proteome</keyword>
<accession>A0AAV3RDK0</accession>
<feature type="region of interest" description="Disordered" evidence="1">
    <location>
        <begin position="139"/>
        <end position="164"/>
    </location>
</feature>
<dbReference type="AlphaFoldDB" id="A0AAV3RDK0"/>
<dbReference type="Proteomes" id="UP001454036">
    <property type="component" value="Unassembled WGS sequence"/>
</dbReference>
<evidence type="ECO:0000256" key="1">
    <source>
        <dbReference type="SAM" id="MobiDB-lite"/>
    </source>
</evidence>
<feature type="compositionally biased region" description="Basic and acidic residues" evidence="1">
    <location>
        <begin position="154"/>
        <end position="164"/>
    </location>
</feature>
<comment type="caution">
    <text evidence="2">The sequence shown here is derived from an EMBL/GenBank/DDBJ whole genome shotgun (WGS) entry which is preliminary data.</text>
</comment>
<proteinExistence type="predicted"/>
<organism evidence="2 3">
    <name type="scientific">Lithospermum erythrorhizon</name>
    <name type="common">Purple gromwell</name>
    <name type="synonym">Lithospermum officinale var. erythrorhizon</name>
    <dbReference type="NCBI Taxonomy" id="34254"/>
    <lineage>
        <taxon>Eukaryota</taxon>
        <taxon>Viridiplantae</taxon>
        <taxon>Streptophyta</taxon>
        <taxon>Embryophyta</taxon>
        <taxon>Tracheophyta</taxon>
        <taxon>Spermatophyta</taxon>
        <taxon>Magnoliopsida</taxon>
        <taxon>eudicotyledons</taxon>
        <taxon>Gunneridae</taxon>
        <taxon>Pentapetalae</taxon>
        <taxon>asterids</taxon>
        <taxon>lamiids</taxon>
        <taxon>Boraginales</taxon>
        <taxon>Boraginaceae</taxon>
        <taxon>Boraginoideae</taxon>
        <taxon>Lithospermeae</taxon>
        <taxon>Lithospermum</taxon>
    </lineage>
</organism>